<dbReference type="Gene3D" id="4.10.860.120">
    <property type="entry name" value="RNA polymerase II, clamp domain"/>
    <property type="match status" value="1"/>
</dbReference>
<dbReference type="SUPFAM" id="SSF64484">
    <property type="entry name" value="beta and beta-prime subunits of DNA dependent RNA-polymerase"/>
    <property type="match status" value="1"/>
</dbReference>
<evidence type="ECO:0000313" key="7">
    <source>
        <dbReference type="Proteomes" id="UP001357485"/>
    </source>
</evidence>
<dbReference type="EMBL" id="JAVRRA010002848">
    <property type="protein sequence ID" value="KAK5277124.1"/>
    <property type="molecule type" value="Genomic_DNA"/>
</dbReference>
<keyword evidence="5" id="KW-0804">Transcription</keyword>
<comment type="caution">
    <text evidence="6">The sequence shown here is derived from an EMBL/GenBank/DDBJ whole genome shotgun (WGS) entry which is preliminary data.</text>
</comment>
<dbReference type="Proteomes" id="UP001357485">
    <property type="component" value="Unassembled WGS sequence"/>
</dbReference>
<name>A0ABR0M257_9PEZI</name>
<evidence type="ECO:0000256" key="5">
    <source>
        <dbReference type="ARBA" id="ARBA00023163"/>
    </source>
</evidence>
<dbReference type="InterPro" id="IPR044893">
    <property type="entry name" value="RNA_pol_Rpb1_clamp_domain"/>
</dbReference>
<accession>A0ABR0M257</accession>
<dbReference type="EC" id="2.7.7.6" evidence="1"/>
<evidence type="ECO:0000256" key="1">
    <source>
        <dbReference type="ARBA" id="ARBA00012418"/>
    </source>
</evidence>
<proteinExistence type="predicted"/>
<protein>
    <recommendedName>
        <fullName evidence="1">DNA-directed RNA polymerase</fullName>
        <ecNumber evidence="1">2.7.7.6</ecNumber>
    </recommendedName>
</protein>
<evidence type="ECO:0000313" key="6">
    <source>
        <dbReference type="EMBL" id="KAK5277124.1"/>
    </source>
</evidence>
<evidence type="ECO:0000256" key="4">
    <source>
        <dbReference type="ARBA" id="ARBA00022695"/>
    </source>
</evidence>
<evidence type="ECO:0000256" key="3">
    <source>
        <dbReference type="ARBA" id="ARBA00022679"/>
    </source>
</evidence>
<gene>
    <name evidence="6" type="ORF">LTR16_010210</name>
</gene>
<reference evidence="6 7" key="1">
    <citation type="submission" date="2023-08" db="EMBL/GenBank/DDBJ databases">
        <title>Black Yeasts Isolated from many extreme environments.</title>
        <authorList>
            <person name="Coleine C."/>
            <person name="Stajich J.E."/>
            <person name="Selbmann L."/>
        </authorList>
    </citation>
    <scope>NUCLEOTIDE SEQUENCE [LARGE SCALE GENOMIC DNA]</scope>
    <source>
        <strain evidence="6 7">CCFEE 536</strain>
    </source>
</reference>
<organism evidence="6 7">
    <name type="scientific">Cryomyces antarcticus</name>
    <dbReference type="NCBI Taxonomy" id="329879"/>
    <lineage>
        <taxon>Eukaryota</taxon>
        <taxon>Fungi</taxon>
        <taxon>Dikarya</taxon>
        <taxon>Ascomycota</taxon>
        <taxon>Pezizomycotina</taxon>
        <taxon>Dothideomycetes</taxon>
        <taxon>Dothideomycetes incertae sedis</taxon>
        <taxon>Cryomyces</taxon>
    </lineage>
</organism>
<evidence type="ECO:0000256" key="2">
    <source>
        <dbReference type="ARBA" id="ARBA00022478"/>
    </source>
</evidence>
<feature type="non-terminal residue" evidence="6">
    <location>
        <position position="61"/>
    </location>
</feature>
<sequence>MNVSQPVYSTIGGVEFGFLSAEEIKALSVKRITNPTTFDSLLHPTPGGLYDAALGTFADNA</sequence>
<keyword evidence="3" id="KW-0808">Transferase</keyword>
<keyword evidence="2" id="KW-0240">DNA-directed RNA polymerase</keyword>
<keyword evidence="4" id="KW-0548">Nucleotidyltransferase</keyword>
<keyword evidence="7" id="KW-1185">Reference proteome</keyword>